<organism evidence="3 4">
    <name type="scientific">Cupriavidus respiraculi</name>
    <dbReference type="NCBI Taxonomy" id="195930"/>
    <lineage>
        <taxon>Bacteria</taxon>
        <taxon>Pseudomonadati</taxon>
        <taxon>Pseudomonadota</taxon>
        <taxon>Betaproteobacteria</taxon>
        <taxon>Burkholderiales</taxon>
        <taxon>Burkholderiaceae</taxon>
        <taxon>Cupriavidus</taxon>
    </lineage>
</organism>
<dbReference type="Proteomes" id="UP000721236">
    <property type="component" value="Unassembled WGS sequence"/>
</dbReference>
<keyword evidence="2" id="KW-0732">Signal</keyword>
<dbReference type="RefSeq" id="WP_222207094.1">
    <property type="nucleotide sequence ID" value="NZ_CAJZAH010000004.1"/>
</dbReference>
<name>A0ABN7Z6K1_9BURK</name>
<comment type="caution">
    <text evidence="3">The sequence shown here is derived from an EMBL/GenBank/DDBJ whole genome shotgun (WGS) entry which is preliminary data.</text>
</comment>
<proteinExistence type="predicted"/>
<accession>A0ABN7Z6K1</accession>
<reference evidence="3 4" key="1">
    <citation type="submission" date="2021-08" db="EMBL/GenBank/DDBJ databases">
        <authorList>
            <person name="Peeters C."/>
        </authorList>
    </citation>
    <scope>NUCLEOTIDE SEQUENCE [LARGE SCALE GENOMIC DNA]</scope>
    <source>
        <strain evidence="3 4">LMG 21510</strain>
    </source>
</reference>
<evidence type="ECO:0000313" key="4">
    <source>
        <dbReference type="Proteomes" id="UP000721236"/>
    </source>
</evidence>
<protein>
    <recommendedName>
        <fullName evidence="5">Endonuclease</fullName>
    </recommendedName>
</protein>
<evidence type="ECO:0000313" key="3">
    <source>
        <dbReference type="EMBL" id="CAG9179986.1"/>
    </source>
</evidence>
<feature type="chain" id="PRO_5045036607" description="Endonuclease" evidence="2">
    <location>
        <begin position="27"/>
        <end position="121"/>
    </location>
</feature>
<feature type="compositionally biased region" description="Low complexity" evidence="1">
    <location>
        <begin position="27"/>
        <end position="39"/>
    </location>
</feature>
<sequence>MTLQSLSKSALVAMVLAGSCITVAQAQTSTAPTTQYSPAGDPAPGGTRDPYTSGARTDRFDPYTQGANQSTRQSLAPTGAESMSGTYGAHGYMGSDDTHYHDLYTLGSRVGRRSQFLDGGN</sequence>
<keyword evidence="4" id="KW-1185">Reference proteome</keyword>
<evidence type="ECO:0000256" key="1">
    <source>
        <dbReference type="SAM" id="MobiDB-lite"/>
    </source>
</evidence>
<feature type="signal peptide" evidence="2">
    <location>
        <begin position="1"/>
        <end position="26"/>
    </location>
</feature>
<dbReference type="EMBL" id="CAJZAH010000004">
    <property type="protein sequence ID" value="CAG9179986.1"/>
    <property type="molecule type" value="Genomic_DNA"/>
</dbReference>
<evidence type="ECO:0000256" key="2">
    <source>
        <dbReference type="SAM" id="SignalP"/>
    </source>
</evidence>
<feature type="compositionally biased region" description="Polar residues" evidence="1">
    <location>
        <begin position="65"/>
        <end position="85"/>
    </location>
</feature>
<evidence type="ECO:0008006" key="5">
    <source>
        <dbReference type="Google" id="ProtNLM"/>
    </source>
</evidence>
<gene>
    <name evidence="3" type="ORF">LMG21510_03955</name>
</gene>
<feature type="region of interest" description="Disordered" evidence="1">
    <location>
        <begin position="27"/>
        <end position="91"/>
    </location>
</feature>